<reference evidence="1 2" key="1">
    <citation type="journal article" date="2020" name="Viruses">
        <title>Diversity and Host Interactions Among Virulent and Temperate Baltic Sea Flavobacterium Phages.</title>
        <authorList>
            <person name="Nilsson E."/>
            <person name="Bayfield O.W."/>
            <person name="Lundin D."/>
            <person name="Antson A.A."/>
            <person name="Holmfeldt K."/>
        </authorList>
    </citation>
    <scope>NUCLEOTIDE SEQUENCE [LARGE SCALE GENOMIC DNA]</scope>
</reference>
<accession>A0A6B9L9D9</accession>
<proteinExistence type="predicted"/>
<evidence type="ECO:0000313" key="1">
    <source>
        <dbReference type="EMBL" id="QHB38556.1"/>
    </source>
</evidence>
<protein>
    <submittedName>
        <fullName evidence="1">Uncharacterized protein</fullName>
    </submittedName>
</protein>
<sequence>MTEVLIIENQSVLDIVTQHLGTLEASFEFCLANGKALSEDMFSNETVIVPQSTNKKTDILNYFAEKKVELATGYPLIDNEVFGIGEMIILQNFIIT</sequence>
<organism evidence="1 2">
    <name type="scientific">Flavobacterium phage vB_FspM_lotta8-2</name>
    <dbReference type="NCBI Taxonomy" id="2686243"/>
    <lineage>
        <taxon>Viruses</taxon>
        <taxon>Duplodnaviria</taxon>
        <taxon>Heunggongvirae</taxon>
        <taxon>Uroviricota</taxon>
        <taxon>Caudoviricetes</taxon>
        <taxon>Winoviridae</taxon>
        <taxon>Pippivirus</taxon>
        <taxon>Pippivirus lotta</taxon>
    </lineage>
</organism>
<name>A0A6B9L9D9_9CAUD</name>
<gene>
    <name evidence="1" type="ORF">lotta82_gp045</name>
</gene>
<evidence type="ECO:0000313" key="2">
    <source>
        <dbReference type="Proteomes" id="UP000463918"/>
    </source>
</evidence>
<dbReference type="EMBL" id="MN812204">
    <property type="protein sequence ID" value="QHB38556.1"/>
    <property type="molecule type" value="Genomic_DNA"/>
</dbReference>
<dbReference type="Proteomes" id="UP000463918">
    <property type="component" value="Segment"/>
</dbReference>